<organism evidence="1 2">
    <name type="scientific">Pistacia atlantica</name>
    <dbReference type="NCBI Taxonomy" id="434234"/>
    <lineage>
        <taxon>Eukaryota</taxon>
        <taxon>Viridiplantae</taxon>
        <taxon>Streptophyta</taxon>
        <taxon>Embryophyta</taxon>
        <taxon>Tracheophyta</taxon>
        <taxon>Spermatophyta</taxon>
        <taxon>Magnoliopsida</taxon>
        <taxon>eudicotyledons</taxon>
        <taxon>Gunneridae</taxon>
        <taxon>Pentapetalae</taxon>
        <taxon>rosids</taxon>
        <taxon>malvids</taxon>
        <taxon>Sapindales</taxon>
        <taxon>Anacardiaceae</taxon>
        <taxon>Pistacia</taxon>
    </lineage>
</organism>
<protein>
    <submittedName>
        <fullName evidence="1">Uncharacterized protein</fullName>
    </submittedName>
</protein>
<proteinExistence type="predicted"/>
<evidence type="ECO:0000313" key="2">
    <source>
        <dbReference type="Proteomes" id="UP001164250"/>
    </source>
</evidence>
<comment type="caution">
    <text evidence="1">The sequence shown here is derived from an EMBL/GenBank/DDBJ whole genome shotgun (WGS) entry which is preliminary data.</text>
</comment>
<gene>
    <name evidence="1" type="ORF">Patl1_31326</name>
</gene>
<keyword evidence="2" id="KW-1185">Reference proteome</keyword>
<sequence>MITSSRWC</sequence>
<dbReference type="Proteomes" id="UP001164250">
    <property type="component" value="Chromosome 11"/>
</dbReference>
<reference evidence="2" key="1">
    <citation type="journal article" date="2023" name="G3 (Bethesda)">
        <title>Genome assembly and association tests identify interacting loci associated with vigor, precocity, and sex in interspecific pistachio rootstocks.</title>
        <authorList>
            <person name="Palmer W."/>
            <person name="Jacygrad E."/>
            <person name="Sagayaradj S."/>
            <person name="Cavanaugh K."/>
            <person name="Han R."/>
            <person name="Bertier L."/>
            <person name="Beede B."/>
            <person name="Kafkas S."/>
            <person name="Golino D."/>
            <person name="Preece J."/>
            <person name="Michelmore R."/>
        </authorList>
    </citation>
    <scope>NUCLEOTIDE SEQUENCE [LARGE SCALE GENOMIC DNA]</scope>
</reference>
<evidence type="ECO:0000313" key="1">
    <source>
        <dbReference type="EMBL" id="KAJ0084401.1"/>
    </source>
</evidence>
<dbReference type="EMBL" id="CM047907">
    <property type="protein sequence ID" value="KAJ0084401.1"/>
    <property type="molecule type" value="Genomic_DNA"/>
</dbReference>
<accession>A0ACC1AE36</accession>
<name>A0ACC1AE36_9ROSI</name>